<dbReference type="InterPro" id="IPR050078">
    <property type="entry name" value="Ribosomal_L11_MeTrfase_PrmA"/>
</dbReference>
<evidence type="ECO:0000256" key="5">
    <source>
        <dbReference type="ARBA" id="ARBA00042266"/>
    </source>
</evidence>
<dbReference type="InterPro" id="IPR036397">
    <property type="entry name" value="RNaseH_sf"/>
</dbReference>
<keyword evidence="7" id="KW-1185">Reference proteome</keyword>
<dbReference type="PANTHER" id="PTHR43648">
    <property type="entry name" value="ELECTRON TRANSFER FLAVOPROTEIN BETA SUBUNIT LYSINE METHYLTRANSFERASE"/>
    <property type="match status" value="1"/>
</dbReference>
<gene>
    <name evidence="6" type="ORF">OIU79_021078</name>
</gene>
<dbReference type="GO" id="GO:0032259">
    <property type="term" value="P:methylation"/>
    <property type="evidence" value="ECO:0007669"/>
    <property type="project" value="UniProtKB-KW"/>
</dbReference>
<evidence type="ECO:0000256" key="3">
    <source>
        <dbReference type="ARBA" id="ARBA00037932"/>
    </source>
</evidence>
<accession>A0A9Q0WNA7</accession>
<sequence>MSRSHFFKHLSYTLVHHHRPSYLSPPLSVWKSPRRWKKPNSSPLFSKCPISYFSSSSTASSSTTSESSAYLSVLIRCPKHVADSLSEALLCFGASSASMDEDDDFDGSNEVCIDSIFPECEDVDMCLSQAANSIGLKETPPYEIHLGHQDDWVQKTQESFHPVEVTEGLWIVPEWRSPLYDYPKLSSLQDVQATNIILNPGLAFGTGEHPTTKLCLLLLKKLIKGEELFLDYGTGSGVLAIAALKFGAALSVGFDIDPQAITSARHNAILNSIGPEAMELHLVPDKTCSSWTGGRKDEMVKDQSCYGTEVISGTEKYDVVIANILLNPLLDLADHIVSYAKPQAVVGISGIIAEQCSRIVDRYSMLLEDISVSEMDGWTCSCRSGGILQALFLTSFHPGMWINVKLSCGVSKPEKGSQFFLSEIAVIGQIMYIYQSKLRKLISGLDTEWFLTACPGDYQKIVTLQLCVGGRYLIFQLCHADYFP</sequence>
<dbReference type="InterPro" id="IPR012337">
    <property type="entry name" value="RNaseH-like_sf"/>
</dbReference>
<proteinExistence type="inferred from homology"/>
<dbReference type="OrthoDB" id="419617at2759"/>
<evidence type="ECO:0000256" key="1">
    <source>
        <dbReference type="ARBA" id="ARBA00022603"/>
    </source>
</evidence>
<dbReference type="AlphaFoldDB" id="A0A9Q0WNA7"/>
<dbReference type="SUPFAM" id="SSF53098">
    <property type="entry name" value="Ribonuclease H-like"/>
    <property type="match status" value="1"/>
</dbReference>
<keyword evidence="2" id="KW-0808">Transferase</keyword>
<organism evidence="6 7">
    <name type="scientific">Salix purpurea</name>
    <name type="common">Purple osier willow</name>
    <dbReference type="NCBI Taxonomy" id="77065"/>
    <lineage>
        <taxon>Eukaryota</taxon>
        <taxon>Viridiplantae</taxon>
        <taxon>Streptophyta</taxon>
        <taxon>Embryophyta</taxon>
        <taxon>Tracheophyta</taxon>
        <taxon>Spermatophyta</taxon>
        <taxon>Magnoliopsida</taxon>
        <taxon>eudicotyledons</taxon>
        <taxon>Gunneridae</taxon>
        <taxon>Pentapetalae</taxon>
        <taxon>rosids</taxon>
        <taxon>fabids</taxon>
        <taxon>Malpighiales</taxon>
        <taxon>Salicaceae</taxon>
        <taxon>Saliceae</taxon>
        <taxon>Salix</taxon>
    </lineage>
</organism>
<dbReference type="Gene3D" id="3.30.420.10">
    <property type="entry name" value="Ribonuclease H-like superfamily/Ribonuclease H"/>
    <property type="match status" value="1"/>
</dbReference>
<name>A0A9Q0WNA7_SALPP</name>
<dbReference type="PANTHER" id="PTHR43648:SF1">
    <property type="entry name" value="ELECTRON TRANSFER FLAVOPROTEIN BETA SUBUNIT LYSINE METHYLTRANSFERASE"/>
    <property type="match status" value="1"/>
</dbReference>
<dbReference type="Gene3D" id="3.40.50.150">
    <property type="entry name" value="Vaccinia Virus protein VP39"/>
    <property type="match status" value="1"/>
</dbReference>
<dbReference type="Pfam" id="PF06325">
    <property type="entry name" value="PrmA"/>
    <property type="match status" value="1"/>
</dbReference>
<reference evidence="6" key="1">
    <citation type="submission" date="2022-11" db="EMBL/GenBank/DDBJ databases">
        <authorList>
            <person name="Hyden B.L."/>
            <person name="Feng K."/>
            <person name="Yates T."/>
            <person name="Jawdy S."/>
            <person name="Smart L.B."/>
            <person name="Muchero W."/>
        </authorList>
    </citation>
    <scope>NUCLEOTIDE SEQUENCE</scope>
    <source>
        <tissue evidence="6">Shoot tip</tissue>
    </source>
</reference>
<comment type="similarity">
    <text evidence="3">Belongs to the methyltransferase superfamily. ETFBKMT family.</text>
</comment>
<dbReference type="GO" id="GO:0003676">
    <property type="term" value="F:nucleic acid binding"/>
    <property type="evidence" value="ECO:0007669"/>
    <property type="project" value="InterPro"/>
</dbReference>
<dbReference type="Proteomes" id="UP001151532">
    <property type="component" value="Chromosome 11"/>
</dbReference>
<evidence type="ECO:0000313" key="7">
    <source>
        <dbReference type="Proteomes" id="UP001151532"/>
    </source>
</evidence>
<protein>
    <recommendedName>
        <fullName evidence="5">ETFB lysine methyltransferase</fullName>
    </recommendedName>
    <alternativeName>
        <fullName evidence="4">Protein N-lysine methyltransferase METTL20</fullName>
    </alternativeName>
</protein>
<reference evidence="6" key="2">
    <citation type="journal article" date="2023" name="Int. J. Mol. Sci.">
        <title>De Novo Assembly and Annotation of 11 Diverse Shrub Willow (Salix) Genomes Reveals Novel Gene Organization in Sex-Linked Regions.</title>
        <authorList>
            <person name="Hyden B."/>
            <person name="Feng K."/>
            <person name="Yates T.B."/>
            <person name="Jawdy S."/>
            <person name="Cereghino C."/>
            <person name="Smart L.B."/>
            <person name="Muchero W."/>
        </authorList>
    </citation>
    <scope>NUCLEOTIDE SEQUENCE</scope>
    <source>
        <tissue evidence="6">Shoot tip</tissue>
    </source>
</reference>
<keyword evidence="1 6" id="KW-0489">Methyltransferase</keyword>
<dbReference type="SUPFAM" id="SSF53335">
    <property type="entry name" value="S-adenosyl-L-methionine-dependent methyltransferases"/>
    <property type="match status" value="1"/>
</dbReference>
<dbReference type="EMBL" id="JAPFFK010000003">
    <property type="protein sequence ID" value="KAJ6770356.1"/>
    <property type="molecule type" value="Genomic_DNA"/>
</dbReference>
<evidence type="ECO:0000313" key="6">
    <source>
        <dbReference type="EMBL" id="KAJ6770356.1"/>
    </source>
</evidence>
<dbReference type="GO" id="GO:0005739">
    <property type="term" value="C:mitochondrion"/>
    <property type="evidence" value="ECO:0007669"/>
    <property type="project" value="TreeGrafter"/>
</dbReference>
<evidence type="ECO:0000256" key="4">
    <source>
        <dbReference type="ARBA" id="ARBA00041867"/>
    </source>
</evidence>
<evidence type="ECO:0000256" key="2">
    <source>
        <dbReference type="ARBA" id="ARBA00022679"/>
    </source>
</evidence>
<dbReference type="GO" id="GO:0016279">
    <property type="term" value="F:protein-lysine N-methyltransferase activity"/>
    <property type="evidence" value="ECO:0007669"/>
    <property type="project" value="TreeGrafter"/>
</dbReference>
<dbReference type="InterPro" id="IPR029063">
    <property type="entry name" value="SAM-dependent_MTases_sf"/>
</dbReference>
<dbReference type="CDD" id="cd02440">
    <property type="entry name" value="AdoMet_MTases"/>
    <property type="match status" value="1"/>
</dbReference>
<comment type="caution">
    <text evidence="6">The sequence shown here is derived from an EMBL/GenBank/DDBJ whole genome shotgun (WGS) entry which is preliminary data.</text>
</comment>